<gene>
    <name evidence="10" type="ORF">ACFSQ0_06750</name>
</gene>
<evidence type="ECO:0000313" key="10">
    <source>
        <dbReference type="EMBL" id="MFD2697686.1"/>
    </source>
</evidence>
<sequence>MENGIYAKFATTKGEILVKLHHDKTPGTVGNFVGLAEGNIKNDAKAKGTPYYDGLKFHRVISDFMIQGGDPNGTGAGGPGYQFDDEIHPDLKHNKPGILSMANAGPGTNGSQFFITHVETPWLDGKHTVFGEVVEGQDIVDSIEQGDQIEKLSIERVGEEAQQFDAAANFKSFNEEKEKREAEAKKREEDKLKALTEGLSKTESGLHYTITQEGKGPKPKKGNTVSVHYKGMLVDGTVFDSSFKRNQPIQFPVGMGHVIAGWDEGIMLLNQGDKAKFVIPAHLGYGAQGAGGVIPPNATLIFEVELIKA</sequence>
<dbReference type="RefSeq" id="WP_379046000.1">
    <property type="nucleotide sequence ID" value="NZ_JBHULZ010000026.1"/>
</dbReference>
<comment type="similarity">
    <text evidence="2">Belongs to the cyclophilin-type PPIase family.</text>
</comment>
<organism evidence="10 11">
    <name type="scientific">Mesonia sediminis</name>
    <dbReference type="NCBI Taxonomy" id="1703946"/>
    <lineage>
        <taxon>Bacteria</taxon>
        <taxon>Pseudomonadati</taxon>
        <taxon>Bacteroidota</taxon>
        <taxon>Flavobacteriia</taxon>
        <taxon>Flavobacteriales</taxon>
        <taxon>Flavobacteriaceae</taxon>
        <taxon>Mesonia</taxon>
    </lineage>
</organism>
<keyword evidence="4 5" id="KW-0413">Isomerase</keyword>
<comment type="caution">
    <text evidence="10">The sequence shown here is derived from an EMBL/GenBank/DDBJ whole genome shotgun (WGS) entry which is preliminary data.</text>
</comment>
<dbReference type="InterPro" id="IPR002130">
    <property type="entry name" value="Cyclophilin-type_PPIase_dom"/>
</dbReference>
<evidence type="ECO:0000313" key="11">
    <source>
        <dbReference type="Proteomes" id="UP001597357"/>
    </source>
</evidence>
<dbReference type="InterPro" id="IPR020892">
    <property type="entry name" value="Cyclophilin-type_PPIase_CS"/>
</dbReference>
<proteinExistence type="inferred from homology"/>
<dbReference type="SUPFAM" id="SSF50891">
    <property type="entry name" value="Cyclophilin-like"/>
    <property type="match status" value="1"/>
</dbReference>
<feature type="region of interest" description="Disordered" evidence="7">
    <location>
        <begin position="170"/>
        <end position="191"/>
    </location>
</feature>
<keyword evidence="11" id="KW-1185">Reference proteome</keyword>
<keyword evidence="3 5" id="KW-0697">Rotamase</keyword>
<evidence type="ECO:0000259" key="8">
    <source>
        <dbReference type="PROSITE" id="PS50059"/>
    </source>
</evidence>
<dbReference type="GO" id="GO:0016853">
    <property type="term" value="F:isomerase activity"/>
    <property type="evidence" value="ECO:0007669"/>
    <property type="project" value="UniProtKB-KW"/>
</dbReference>
<dbReference type="EMBL" id="JBHULZ010000026">
    <property type="protein sequence ID" value="MFD2697686.1"/>
    <property type="molecule type" value="Genomic_DNA"/>
</dbReference>
<name>A0ABW5SDC2_9FLAO</name>
<evidence type="ECO:0000256" key="6">
    <source>
        <dbReference type="RuleBase" id="RU003915"/>
    </source>
</evidence>
<dbReference type="PROSITE" id="PS00170">
    <property type="entry name" value="CSA_PPIASE_1"/>
    <property type="match status" value="1"/>
</dbReference>
<dbReference type="InterPro" id="IPR044666">
    <property type="entry name" value="Cyclophilin_A-like"/>
</dbReference>
<accession>A0ABW5SDC2</accession>
<comment type="catalytic activity">
    <reaction evidence="1 5 6">
        <text>[protein]-peptidylproline (omega=180) = [protein]-peptidylproline (omega=0)</text>
        <dbReference type="Rhea" id="RHEA:16237"/>
        <dbReference type="Rhea" id="RHEA-COMP:10747"/>
        <dbReference type="Rhea" id="RHEA-COMP:10748"/>
        <dbReference type="ChEBI" id="CHEBI:83833"/>
        <dbReference type="ChEBI" id="CHEBI:83834"/>
        <dbReference type="EC" id="5.2.1.8"/>
    </reaction>
</comment>
<feature type="domain" description="PPIase cyclophilin-type" evidence="9">
    <location>
        <begin position="14"/>
        <end position="145"/>
    </location>
</feature>
<protein>
    <recommendedName>
        <fullName evidence="6">Peptidyl-prolyl cis-trans isomerase</fullName>
        <ecNumber evidence="6">5.2.1.8</ecNumber>
    </recommendedName>
</protein>
<dbReference type="PANTHER" id="PTHR45625">
    <property type="entry name" value="PEPTIDYL-PROLYL CIS-TRANS ISOMERASE-RELATED"/>
    <property type="match status" value="1"/>
</dbReference>
<dbReference type="CDD" id="cd00317">
    <property type="entry name" value="cyclophilin"/>
    <property type="match status" value="1"/>
</dbReference>
<evidence type="ECO:0000259" key="9">
    <source>
        <dbReference type="PROSITE" id="PS50072"/>
    </source>
</evidence>
<evidence type="ECO:0000256" key="3">
    <source>
        <dbReference type="ARBA" id="ARBA00023110"/>
    </source>
</evidence>
<feature type="compositionally biased region" description="Basic and acidic residues" evidence="7">
    <location>
        <begin position="173"/>
        <end position="191"/>
    </location>
</feature>
<evidence type="ECO:0000256" key="1">
    <source>
        <dbReference type="ARBA" id="ARBA00000971"/>
    </source>
</evidence>
<dbReference type="InterPro" id="IPR046357">
    <property type="entry name" value="PPIase_dom_sf"/>
</dbReference>
<dbReference type="PRINTS" id="PR00153">
    <property type="entry name" value="CSAPPISMRASE"/>
</dbReference>
<evidence type="ECO:0000256" key="7">
    <source>
        <dbReference type="SAM" id="MobiDB-lite"/>
    </source>
</evidence>
<dbReference type="Gene3D" id="3.10.50.40">
    <property type="match status" value="1"/>
</dbReference>
<dbReference type="SUPFAM" id="SSF54534">
    <property type="entry name" value="FKBP-like"/>
    <property type="match status" value="1"/>
</dbReference>
<dbReference type="InterPro" id="IPR029000">
    <property type="entry name" value="Cyclophilin-like_dom_sf"/>
</dbReference>
<evidence type="ECO:0000256" key="4">
    <source>
        <dbReference type="ARBA" id="ARBA00023235"/>
    </source>
</evidence>
<dbReference type="PROSITE" id="PS50059">
    <property type="entry name" value="FKBP_PPIASE"/>
    <property type="match status" value="1"/>
</dbReference>
<dbReference type="PANTHER" id="PTHR45625:SF4">
    <property type="entry name" value="PEPTIDYLPROLYL ISOMERASE DOMAIN AND WD REPEAT-CONTAINING PROTEIN 1"/>
    <property type="match status" value="1"/>
</dbReference>
<dbReference type="Pfam" id="PF00160">
    <property type="entry name" value="Pro_isomerase"/>
    <property type="match status" value="1"/>
</dbReference>
<dbReference type="Proteomes" id="UP001597357">
    <property type="component" value="Unassembled WGS sequence"/>
</dbReference>
<evidence type="ECO:0000256" key="2">
    <source>
        <dbReference type="ARBA" id="ARBA00007365"/>
    </source>
</evidence>
<dbReference type="InterPro" id="IPR001179">
    <property type="entry name" value="PPIase_FKBP_dom"/>
</dbReference>
<dbReference type="Gene3D" id="2.40.100.10">
    <property type="entry name" value="Cyclophilin-like"/>
    <property type="match status" value="1"/>
</dbReference>
<reference evidence="11" key="1">
    <citation type="journal article" date="2019" name="Int. J. Syst. Evol. Microbiol.">
        <title>The Global Catalogue of Microorganisms (GCM) 10K type strain sequencing project: providing services to taxonomists for standard genome sequencing and annotation.</title>
        <authorList>
            <consortium name="The Broad Institute Genomics Platform"/>
            <consortium name="The Broad Institute Genome Sequencing Center for Infectious Disease"/>
            <person name="Wu L."/>
            <person name="Ma J."/>
        </authorList>
    </citation>
    <scope>NUCLEOTIDE SEQUENCE [LARGE SCALE GENOMIC DNA]</scope>
    <source>
        <strain evidence="11">KCTC 42255</strain>
    </source>
</reference>
<evidence type="ECO:0000256" key="5">
    <source>
        <dbReference type="PROSITE-ProRule" id="PRU00277"/>
    </source>
</evidence>
<dbReference type="PROSITE" id="PS50072">
    <property type="entry name" value="CSA_PPIASE_2"/>
    <property type="match status" value="1"/>
</dbReference>
<comment type="similarity">
    <text evidence="6">Belongs to the FKBP-type PPIase family.</text>
</comment>
<feature type="domain" description="PPIase FKBP-type" evidence="8">
    <location>
        <begin position="222"/>
        <end position="309"/>
    </location>
</feature>
<dbReference type="EC" id="5.2.1.8" evidence="6"/>
<dbReference type="Pfam" id="PF00254">
    <property type="entry name" value="FKBP_C"/>
    <property type="match status" value="1"/>
</dbReference>